<name>A0AAV6M1N9_9ROSI</name>
<protein>
    <recommendedName>
        <fullName evidence="8">S-acyltransferase</fullName>
        <ecNumber evidence="8">2.3.1.225</ecNumber>
    </recommendedName>
    <alternativeName>
        <fullName evidence="8">Palmitoyltransferase</fullName>
    </alternativeName>
</protein>
<comment type="caution">
    <text evidence="11">The sequence shown here is derived from an EMBL/GenBank/DDBJ whole genome shotgun (WGS) entry which is preliminary data.</text>
</comment>
<keyword evidence="6 8" id="KW-0472">Membrane</keyword>
<proteinExistence type="inferred from homology"/>
<evidence type="ECO:0000256" key="6">
    <source>
        <dbReference type="ARBA" id="ARBA00023136"/>
    </source>
</evidence>
<comment type="similarity">
    <text evidence="2 8">Belongs to the DHHC palmitoyltransferase family.</text>
</comment>
<evidence type="ECO:0000256" key="4">
    <source>
        <dbReference type="ARBA" id="ARBA00022692"/>
    </source>
</evidence>
<evidence type="ECO:0000313" key="11">
    <source>
        <dbReference type="EMBL" id="KAG6573615.1"/>
    </source>
</evidence>
<organism evidence="11 12">
    <name type="scientific">Cucurbita argyrosperma subsp. sororia</name>
    <dbReference type="NCBI Taxonomy" id="37648"/>
    <lineage>
        <taxon>Eukaryota</taxon>
        <taxon>Viridiplantae</taxon>
        <taxon>Streptophyta</taxon>
        <taxon>Embryophyta</taxon>
        <taxon>Tracheophyta</taxon>
        <taxon>Spermatophyta</taxon>
        <taxon>Magnoliopsida</taxon>
        <taxon>eudicotyledons</taxon>
        <taxon>Gunneridae</taxon>
        <taxon>Pentapetalae</taxon>
        <taxon>rosids</taxon>
        <taxon>fabids</taxon>
        <taxon>Cucurbitales</taxon>
        <taxon>Cucurbitaceae</taxon>
        <taxon>Cucurbiteae</taxon>
        <taxon>Cucurbita</taxon>
    </lineage>
</organism>
<feature type="transmembrane region" description="Helical" evidence="8">
    <location>
        <begin position="285"/>
        <end position="314"/>
    </location>
</feature>
<evidence type="ECO:0000256" key="5">
    <source>
        <dbReference type="ARBA" id="ARBA00022989"/>
    </source>
</evidence>
<evidence type="ECO:0000256" key="3">
    <source>
        <dbReference type="ARBA" id="ARBA00022679"/>
    </source>
</evidence>
<dbReference type="PANTHER" id="PTHR22883:SF306">
    <property type="entry name" value="PROTEIN S-ACYLTRANSFERASE 18"/>
    <property type="match status" value="1"/>
</dbReference>
<dbReference type="PROSITE" id="PS50216">
    <property type="entry name" value="DHHC"/>
    <property type="match status" value="1"/>
</dbReference>
<dbReference type="GO" id="GO:0019706">
    <property type="term" value="F:protein-cysteine S-palmitoyltransferase activity"/>
    <property type="evidence" value="ECO:0007669"/>
    <property type="project" value="UniProtKB-EC"/>
</dbReference>
<dbReference type="GO" id="GO:0005794">
    <property type="term" value="C:Golgi apparatus"/>
    <property type="evidence" value="ECO:0007669"/>
    <property type="project" value="TreeGrafter"/>
</dbReference>
<evidence type="ECO:0000256" key="8">
    <source>
        <dbReference type="RuleBase" id="RU079119"/>
    </source>
</evidence>
<feature type="transmembrane region" description="Helical" evidence="8">
    <location>
        <begin position="12"/>
        <end position="36"/>
    </location>
</feature>
<gene>
    <name evidence="11" type="primary">PAT18</name>
    <name evidence="11" type="ORF">SDJN03_27502</name>
</gene>
<comment type="catalytic activity">
    <reaction evidence="8">
        <text>L-cysteinyl-[protein] + hexadecanoyl-CoA = S-hexadecanoyl-L-cysteinyl-[protein] + CoA</text>
        <dbReference type="Rhea" id="RHEA:36683"/>
        <dbReference type="Rhea" id="RHEA-COMP:10131"/>
        <dbReference type="Rhea" id="RHEA-COMP:11032"/>
        <dbReference type="ChEBI" id="CHEBI:29950"/>
        <dbReference type="ChEBI" id="CHEBI:57287"/>
        <dbReference type="ChEBI" id="CHEBI:57379"/>
        <dbReference type="ChEBI" id="CHEBI:74151"/>
        <dbReference type="EC" id="2.3.1.225"/>
    </reaction>
</comment>
<sequence length="512" mass="58074">MRRHGWQPPLHPLQIVAMAIYSFLVAAFYTFLGLFLGNRTAEIAITTIFSFVVMKLNEASISVSFDFSRYLLDLYCSSPFGDSIQAISAMFLFVRCVAIDPTDKISVRKKKKMNSKSESKLKSKSNLNYGLILGEIVSRQFRKMERKILKTFIRRKYLDPWKVRPQMEPLIPFPLVMKDDVVTSDHNEEDLTFCSLCNFEVKRHSKHCRTCNRCVEGFDHHCRWLNNCVGKKNYTTFFLLMVSVMLMLAIEGGVSIAIFVRCFADKKGMEMELQRRFHIEFPREVLATITVLLVLMTAYGSAALGQLFFFHVVLIQKKPTFVSRFITCQGGRVKEDSTQLSIKIDANPQSTSTVKRDLPISIDPWKLITLSTDKALAAAERAKERLQISNHDYLKPLPLETKSGLQNNSNTNTSNCDRRGSWGNAKGELLPKAKGRVPTGSPGSFSSPRKRCSGSPTTVPAPDTTASISPKHRKYRSNFDLKLTEVSKELETYISRQVLCSIIKEESMVSPR</sequence>
<dbReference type="EMBL" id="JAGKQH010000018">
    <property type="protein sequence ID" value="KAG6573615.1"/>
    <property type="molecule type" value="Genomic_DNA"/>
</dbReference>
<comment type="domain">
    <text evidence="8">The DHHC domain is required for palmitoyltransferase activity.</text>
</comment>
<dbReference type="EC" id="2.3.1.225" evidence="8"/>
<keyword evidence="3 8" id="KW-0808">Transferase</keyword>
<accession>A0AAV6M1N9</accession>
<evidence type="ECO:0000256" key="2">
    <source>
        <dbReference type="ARBA" id="ARBA00008574"/>
    </source>
</evidence>
<feature type="non-terminal residue" evidence="11">
    <location>
        <position position="1"/>
    </location>
</feature>
<dbReference type="GO" id="GO:0006612">
    <property type="term" value="P:protein targeting to membrane"/>
    <property type="evidence" value="ECO:0007669"/>
    <property type="project" value="TreeGrafter"/>
</dbReference>
<feature type="compositionally biased region" description="Polar residues" evidence="9">
    <location>
        <begin position="403"/>
        <end position="415"/>
    </location>
</feature>
<reference evidence="11 12" key="1">
    <citation type="journal article" date="2021" name="Hortic Res">
        <title>The domestication of Cucurbita argyrosperma as revealed by the genome of its wild relative.</title>
        <authorList>
            <person name="Barrera-Redondo J."/>
            <person name="Sanchez-de la Vega G."/>
            <person name="Aguirre-Liguori J.A."/>
            <person name="Castellanos-Morales G."/>
            <person name="Gutierrez-Guerrero Y.T."/>
            <person name="Aguirre-Dugua X."/>
            <person name="Aguirre-Planter E."/>
            <person name="Tenaillon M.I."/>
            <person name="Lira-Saade R."/>
            <person name="Eguiarte L.E."/>
        </authorList>
    </citation>
    <scope>NUCLEOTIDE SEQUENCE [LARGE SCALE GENOMIC DNA]</scope>
    <source>
        <strain evidence="11">JBR-2021</strain>
    </source>
</reference>
<evidence type="ECO:0000259" key="10">
    <source>
        <dbReference type="Pfam" id="PF01529"/>
    </source>
</evidence>
<feature type="region of interest" description="Disordered" evidence="9">
    <location>
        <begin position="399"/>
        <end position="469"/>
    </location>
</feature>
<dbReference type="AlphaFoldDB" id="A0AAV6M1N9"/>
<evidence type="ECO:0000313" key="12">
    <source>
        <dbReference type="Proteomes" id="UP000685013"/>
    </source>
</evidence>
<evidence type="ECO:0000256" key="1">
    <source>
        <dbReference type="ARBA" id="ARBA00004127"/>
    </source>
</evidence>
<evidence type="ECO:0000256" key="7">
    <source>
        <dbReference type="ARBA" id="ARBA00023315"/>
    </source>
</evidence>
<comment type="subcellular location">
    <subcellularLocation>
        <location evidence="1">Endomembrane system</location>
        <topology evidence="1">Multi-pass membrane protein</topology>
    </subcellularLocation>
</comment>
<feature type="transmembrane region" description="Helical" evidence="8">
    <location>
        <begin position="237"/>
        <end position="264"/>
    </location>
</feature>
<feature type="domain" description="Palmitoyltransferase DHHC" evidence="10">
    <location>
        <begin position="189"/>
        <end position="320"/>
    </location>
</feature>
<keyword evidence="4 8" id="KW-0812">Transmembrane</keyword>
<keyword evidence="12" id="KW-1185">Reference proteome</keyword>
<dbReference type="InterPro" id="IPR039859">
    <property type="entry name" value="PFA4/ZDH16/20/ERF2-like"/>
</dbReference>
<dbReference type="PANTHER" id="PTHR22883">
    <property type="entry name" value="ZINC FINGER DHHC DOMAIN CONTAINING PROTEIN"/>
    <property type="match status" value="1"/>
</dbReference>
<dbReference type="Pfam" id="PF01529">
    <property type="entry name" value="DHHC"/>
    <property type="match status" value="1"/>
</dbReference>
<dbReference type="Proteomes" id="UP000685013">
    <property type="component" value="Chromosome 18"/>
</dbReference>
<evidence type="ECO:0000256" key="9">
    <source>
        <dbReference type="SAM" id="MobiDB-lite"/>
    </source>
</evidence>
<feature type="compositionally biased region" description="Polar residues" evidence="9">
    <location>
        <begin position="454"/>
        <end position="468"/>
    </location>
</feature>
<keyword evidence="5 8" id="KW-1133">Transmembrane helix</keyword>
<keyword evidence="7 8" id="KW-0012">Acyltransferase</keyword>
<dbReference type="GO" id="GO:0005783">
    <property type="term" value="C:endoplasmic reticulum"/>
    <property type="evidence" value="ECO:0007669"/>
    <property type="project" value="TreeGrafter"/>
</dbReference>
<dbReference type="InterPro" id="IPR001594">
    <property type="entry name" value="Palmitoyltrfase_DHHC"/>
</dbReference>